<keyword evidence="2" id="KW-1185">Reference proteome</keyword>
<dbReference type="AlphaFoldDB" id="A0A813X9H3"/>
<gene>
    <name evidence="1" type="ORF">XAT740_LOCUS6045</name>
</gene>
<name>A0A813X9H3_ADIRI</name>
<accession>A0A813X9H3</accession>
<dbReference type="EMBL" id="CAJNOR010000270">
    <property type="protein sequence ID" value="CAF0862114.1"/>
    <property type="molecule type" value="Genomic_DNA"/>
</dbReference>
<protein>
    <recommendedName>
        <fullName evidence="3">CxC5 like cysteine cluster associated with KDZ domain-containing protein</fullName>
    </recommendedName>
</protein>
<organism evidence="1 2">
    <name type="scientific">Adineta ricciae</name>
    <name type="common">Rotifer</name>
    <dbReference type="NCBI Taxonomy" id="249248"/>
    <lineage>
        <taxon>Eukaryota</taxon>
        <taxon>Metazoa</taxon>
        <taxon>Spiralia</taxon>
        <taxon>Gnathifera</taxon>
        <taxon>Rotifera</taxon>
        <taxon>Eurotatoria</taxon>
        <taxon>Bdelloidea</taxon>
        <taxon>Adinetida</taxon>
        <taxon>Adinetidae</taxon>
        <taxon>Adineta</taxon>
    </lineage>
</organism>
<evidence type="ECO:0000313" key="1">
    <source>
        <dbReference type="EMBL" id="CAF0862114.1"/>
    </source>
</evidence>
<evidence type="ECO:0008006" key="3">
    <source>
        <dbReference type="Google" id="ProtNLM"/>
    </source>
</evidence>
<proteinExistence type="predicted"/>
<dbReference type="Proteomes" id="UP000663828">
    <property type="component" value="Unassembled WGS sequence"/>
</dbReference>
<sequence length="539" mass="62646">MSIAEIVSQRVQQAFPDENKRTLKAATVIVNVGRLIPPSYVYPLPPLCTSEERLHFISFILKKETGIDYSVDEVLVAHNVLMGSENVQQQLNFDFNIGTIQHYLDEYKLEQPRSTFARSFSPLLLFPHRIVCNICDAQLKTIFQSYGQVVYCTKVQSCLLYKADCHVCRRSYRVSSVYLMDQKQTLVTAESQMSDFIHFSGSIVFSKEILISFSSQLIDDYATFEGFASATIKVFNRLHPNRTDHINADGLARNLEAVWLYYELTNFIFMTSKAKDIRFPYAMSEGRTRIKSQQSLRAIFIERNLNWIYHIFTTFWSNHENVFGSCKCGNCSKVMVIDGHQKPRRMVCRYDNVTSIMNAAELGPINKGCPYMPRRKNSENQELSGARNRLYELFYLDHPYYFCDYHQSKHAEELSLETKMSDNELQQYLGYLRELDRKESQCNVGRNDMDERFESKKRSMGFIASFLNCGIIIGFSDSVNHEGPRKITDHLLTMLKLGAKLPSLLVYDAACQLYKFWRYRFGTEHMQKTQFSQQLMEIY</sequence>
<reference evidence="1" key="1">
    <citation type="submission" date="2021-02" db="EMBL/GenBank/DDBJ databases">
        <authorList>
            <person name="Nowell W R."/>
        </authorList>
    </citation>
    <scope>NUCLEOTIDE SEQUENCE</scope>
</reference>
<comment type="caution">
    <text evidence="1">The sequence shown here is derived from an EMBL/GenBank/DDBJ whole genome shotgun (WGS) entry which is preliminary data.</text>
</comment>
<evidence type="ECO:0000313" key="2">
    <source>
        <dbReference type="Proteomes" id="UP000663828"/>
    </source>
</evidence>